<dbReference type="PROSITE" id="PS00671">
    <property type="entry name" value="D_2_HYDROXYACID_DH_3"/>
    <property type="match status" value="1"/>
</dbReference>
<dbReference type="FunFam" id="3.40.50.720:FF:000282">
    <property type="entry name" value="Glyoxylate reductase protein"/>
    <property type="match status" value="1"/>
</dbReference>
<dbReference type="Pfam" id="PF02826">
    <property type="entry name" value="2-Hacid_dh_C"/>
    <property type="match status" value="1"/>
</dbReference>
<keyword evidence="3" id="KW-0520">NAD</keyword>
<dbReference type="GO" id="GO:0030267">
    <property type="term" value="F:glyoxylate reductase (NADPH) activity"/>
    <property type="evidence" value="ECO:0007669"/>
    <property type="project" value="TreeGrafter"/>
</dbReference>
<sequence>MRPKVLLLGQIEHAVVSWNSLSSVADVVKPTSRNRSEFLAECKSGVLDDVVVIYRTFESVDLTGRFDEELVSSLPGSVRFVCHNGAGYDQIDVDACSERGIKVSHAPNAVNDATADAAIFLMLGALRRFNVPMTALRKGHWRGYPPPPLGHDPQGKTLGILGMGGIGRNMKKKAEVFGICVVYHNRNRLSKELAAGAEYVSFEDLLARSDIISINIPLNVNTRHMISTREFEQMKDGMVLVNTARGAVIDEGALVKALDSGKVASIGLDVYEQEPSIHWGLKANPNVVLLPHMGTWTVETQSAMEQQTIGNVRSALETGALRDLVPEQARHE</sequence>
<dbReference type="PANTHER" id="PTHR10996">
    <property type="entry name" value="2-HYDROXYACID DEHYDROGENASE-RELATED"/>
    <property type="match status" value="1"/>
</dbReference>
<dbReference type="InterPro" id="IPR006140">
    <property type="entry name" value="D-isomer_DH_NAD-bd"/>
</dbReference>
<dbReference type="GO" id="GO:0005829">
    <property type="term" value="C:cytosol"/>
    <property type="evidence" value="ECO:0007669"/>
    <property type="project" value="TreeGrafter"/>
</dbReference>
<dbReference type="Gene3D" id="3.40.50.720">
    <property type="entry name" value="NAD(P)-binding Rossmann-like Domain"/>
    <property type="match status" value="2"/>
</dbReference>
<dbReference type="Pfam" id="PF00389">
    <property type="entry name" value="2-Hacid_dh"/>
    <property type="match status" value="1"/>
</dbReference>
<evidence type="ECO:0000256" key="3">
    <source>
        <dbReference type="ARBA" id="ARBA00023027"/>
    </source>
</evidence>
<evidence type="ECO:0000256" key="4">
    <source>
        <dbReference type="RuleBase" id="RU003719"/>
    </source>
</evidence>
<keyword evidence="8" id="KW-1185">Reference proteome</keyword>
<dbReference type="CDD" id="cd12168">
    <property type="entry name" value="Mand_dh_like"/>
    <property type="match status" value="1"/>
</dbReference>
<evidence type="ECO:0000313" key="8">
    <source>
        <dbReference type="Proteomes" id="UP000800038"/>
    </source>
</evidence>
<comment type="similarity">
    <text evidence="1 4">Belongs to the D-isomer specific 2-hydroxyacid dehydrogenase family.</text>
</comment>
<evidence type="ECO:0000256" key="1">
    <source>
        <dbReference type="ARBA" id="ARBA00005854"/>
    </source>
</evidence>
<dbReference type="SUPFAM" id="SSF52283">
    <property type="entry name" value="Formate/glycerate dehydrogenase catalytic domain-like"/>
    <property type="match status" value="1"/>
</dbReference>
<dbReference type="InterPro" id="IPR029753">
    <property type="entry name" value="D-isomer_DH_CS"/>
</dbReference>
<gene>
    <name evidence="7" type="ORF">EJ02DRAFT_340604</name>
</gene>
<dbReference type="InterPro" id="IPR029752">
    <property type="entry name" value="D-isomer_DH_CS1"/>
</dbReference>
<dbReference type="EMBL" id="ML976016">
    <property type="protein sequence ID" value="KAF1944563.1"/>
    <property type="molecule type" value="Genomic_DNA"/>
</dbReference>
<dbReference type="Proteomes" id="UP000800038">
    <property type="component" value="Unassembled WGS sequence"/>
</dbReference>
<dbReference type="InterPro" id="IPR036291">
    <property type="entry name" value="NAD(P)-bd_dom_sf"/>
</dbReference>
<dbReference type="GO" id="GO:0016618">
    <property type="term" value="F:hydroxypyruvate reductase [NAD(P)H] activity"/>
    <property type="evidence" value="ECO:0007669"/>
    <property type="project" value="TreeGrafter"/>
</dbReference>
<dbReference type="PANTHER" id="PTHR10996:SF269">
    <property type="entry name" value="HYPOTHETICAL D-ISOMER SPECIFIC 2-HYDROXYACID DEHYDROGENASE (EUROFUNG)"/>
    <property type="match status" value="1"/>
</dbReference>
<keyword evidence="2 4" id="KW-0560">Oxidoreductase</keyword>
<evidence type="ECO:0000259" key="5">
    <source>
        <dbReference type="Pfam" id="PF00389"/>
    </source>
</evidence>
<organism evidence="7 8">
    <name type="scientific">Clathrospora elynae</name>
    <dbReference type="NCBI Taxonomy" id="706981"/>
    <lineage>
        <taxon>Eukaryota</taxon>
        <taxon>Fungi</taxon>
        <taxon>Dikarya</taxon>
        <taxon>Ascomycota</taxon>
        <taxon>Pezizomycotina</taxon>
        <taxon>Dothideomycetes</taxon>
        <taxon>Pleosporomycetidae</taxon>
        <taxon>Pleosporales</taxon>
        <taxon>Diademaceae</taxon>
        <taxon>Clathrospora</taxon>
    </lineage>
</organism>
<dbReference type="PROSITE" id="PS00065">
    <property type="entry name" value="D_2_HYDROXYACID_DH_1"/>
    <property type="match status" value="1"/>
</dbReference>
<dbReference type="InterPro" id="IPR006139">
    <property type="entry name" value="D-isomer_2_OHA_DH_cat_dom"/>
</dbReference>
<dbReference type="InterPro" id="IPR050223">
    <property type="entry name" value="D-isomer_2-hydroxyacid_DH"/>
</dbReference>
<accession>A0A6A5SWF4</accession>
<dbReference type="GO" id="GO:0051287">
    <property type="term" value="F:NAD binding"/>
    <property type="evidence" value="ECO:0007669"/>
    <property type="project" value="InterPro"/>
</dbReference>
<dbReference type="OrthoDB" id="9991913at2759"/>
<dbReference type="SUPFAM" id="SSF51735">
    <property type="entry name" value="NAD(P)-binding Rossmann-fold domains"/>
    <property type="match status" value="1"/>
</dbReference>
<dbReference type="PROSITE" id="PS00670">
    <property type="entry name" value="D_2_HYDROXYACID_DH_2"/>
    <property type="match status" value="1"/>
</dbReference>
<feature type="domain" description="D-isomer specific 2-hydroxyacid dehydrogenase NAD-binding" evidence="6">
    <location>
        <begin position="120"/>
        <end position="294"/>
    </location>
</feature>
<evidence type="ECO:0000256" key="2">
    <source>
        <dbReference type="ARBA" id="ARBA00023002"/>
    </source>
</evidence>
<name>A0A6A5SWF4_9PLEO</name>
<feature type="domain" description="D-isomer specific 2-hydroxyacid dehydrogenase catalytic" evidence="5">
    <location>
        <begin position="61"/>
        <end position="325"/>
    </location>
</feature>
<evidence type="ECO:0000259" key="6">
    <source>
        <dbReference type="Pfam" id="PF02826"/>
    </source>
</evidence>
<dbReference type="AlphaFoldDB" id="A0A6A5SWF4"/>
<reference evidence="7" key="1">
    <citation type="journal article" date="2020" name="Stud. Mycol.">
        <title>101 Dothideomycetes genomes: a test case for predicting lifestyles and emergence of pathogens.</title>
        <authorList>
            <person name="Haridas S."/>
            <person name="Albert R."/>
            <person name="Binder M."/>
            <person name="Bloem J."/>
            <person name="Labutti K."/>
            <person name="Salamov A."/>
            <person name="Andreopoulos B."/>
            <person name="Baker S."/>
            <person name="Barry K."/>
            <person name="Bills G."/>
            <person name="Bluhm B."/>
            <person name="Cannon C."/>
            <person name="Castanera R."/>
            <person name="Culley D."/>
            <person name="Daum C."/>
            <person name="Ezra D."/>
            <person name="Gonzalez J."/>
            <person name="Henrissat B."/>
            <person name="Kuo A."/>
            <person name="Liang C."/>
            <person name="Lipzen A."/>
            <person name="Lutzoni F."/>
            <person name="Magnuson J."/>
            <person name="Mondo S."/>
            <person name="Nolan M."/>
            <person name="Ohm R."/>
            <person name="Pangilinan J."/>
            <person name="Park H.-J."/>
            <person name="Ramirez L."/>
            <person name="Alfaro M."/>
            <person name="Sun H."/>
            <person name="Tritt A."/>
            <person name="Yoshinaga Y."/>
            <person name="Zwiers L.-H."/>
            <person name="Turgeon B."/>
            <person name="Goodwin S."/>
            <person name="Spatafora J."/>
            <person name="Crous P."/>
            <person name="Grigoriev I."/>
        </authorList>
    </citation>
    <scope>NUCLEOTIDE SEQUENCE</scope>
    <source>
        <strain evidence="7">CBS 161.51</strain>
    </source>
</reference>
<protein>
    <submittedName>
        <fullName evidence="7">Glyoxylate reductase</fullName>
    </submittedName>
</protein>
<evidence type="ECO:0000313" key="7">
    <source>
        <dbReference type="EMBL" id="KAF1944563.1"/>
    </source>
</evidence>
<proteinExistence type="inferred from homology"/>